<sequence length="303" mass="33337">MFTGLGLDQGLELAANASSTACNTTSNYMWANNYFSECVHNDKQLAGLIFGLLSILCWIVAQGPQLYRNFKTSTAEGLSGLFLADWLAGDITNLIGCILTKQVPTQLYTAIWFCFIDTSMCLQWLYYEKYKRKKTAPHVVASTTYNTMGAGIVVTVALATVALVALTAGPAEAEEARPAGRVLLEIHSFHGTRNIVGWTIGWISGLLYFTSRIPQIVKNFRRRSTDGLSVAMFIMAILGNTTYALGVLLESSANDFIIDHLPWLIGSVGTLIFDFTIALQFLMFGSEDEKEELSDRKPLLQSA</sequence>
<dbReference type="InterPro" id="IPR006603">
    <property type="entry name" value="PQ-loop_rpt"/>
</dbReference>
<accession>A9V6G9</accession>
<evidence type="ECO:0000313" key="6">
    <source>
        <dbReference type="EMBL" id="EDQ86881.1"/>
    </source>
</evidence>
<feature type="transmembrane region" description="Helical" evidence="5">
    <location>
        <begin position="230"/>
        <end position="249"/>
    </location>
</feature>
<dbReference type="RefSeq" id="XP_001748426.1">
    <property type="nucleotide sequence ID" value="XM_001748374.1"/>
</dbReference>
<dbReference type="PANTHER" id="PTHR16201:SF34">
    <property type="entry name" value="LYSOSOMAL AMINO ACID TRANSPORTER 1"/>
    <property type="match status" value="1"/>
</dbReference>
<dbReference type="GO" id="GO:0098852">
    <property type="term" value="C:lytic vacuole membrane"/>
    <property type="evidence" value="ECO:0007669"/>
    <property type="project" value="UniProtKB-ARBA"/>
</dbReference>
<feature type="transmembrane region" description="Helical" evidence="5">
    <location>
        <begin position="191"/>
        <end position="209"/>
    </location>
</feature>
<evidence type="ECO:0000313" key="7">
    <source>
        <dbReference type="Proteomes" id="UP000001357"/>
    </source>
</evidence>
<dbReference type="AlphaFoldDB" id="A9V6G9"/>
<dbReference type="Proteomes" id="UP000001357">
    <property type="component" value="Unassembled WGS sequence"/>
</dbReference>
<keyword evidence="7" id="KW-1185">Reference proteome</keyword>
<dbReference type="eggNOG" id="KOG2913">
    <property type="taxonomic scope" value="Eukaryota"/>
</dbReference>
<feature type="transmembrane region" description="Helical" evidence="5">
    <location>
        <begin position="44"/>
        <end position="61"/>
    </location>
</feature>
<dbReference type="FunFam" id="1.20.1280.290:FF:000009">
    <property type="entry name" value="PQ loop repeat family protein"/>
    <property type="match status" value="1"/>
</dbReference>
<proteinExistence type="predicted"/>
<dbReference type="InParanoid" id="A9V6G9"/>
<dbReference type="Gene3D" id="1.20.1280.290">
    <property type="match status" value="2"/>
</dbReference>
<comment type="subcellular location">
    <subcellularLocation>
        <location evidence="1">Membrane</location>
        <topology evidence="1">Multi-pass membrane protein</topology>
    </subcellularLocation>
</comment>
<keyword evidence="3 5" id="KW-1133">Transmembrane helix</keyword>
<dbReference type="OMA" id="DMCIFIQ"/>
<dbReference type="InterPro" id="IPR051415">
    <property type="entry name" value="LAAT-1"/>
</dbReference>
<organism evidence="6 7">
    <name type="scientific">Monosiga brevicollis</name>
    <name type="common">Choanoflagellate</name>
    <dbReference type="NCBI Taxonomy" id="81824"/>
    <lineage>
        <taxon>Eukaryota</taxon>
        <taxon>Choanoflagellata</taxon>
        <taxon>Craspedida</taxon>
        <taxon>Salpingoecidae</taxon>
        <taxon>Monosiga</taxon>
    </lineage>
</organism>
<reference evidence="6 7" key="1">
    <citation type="journal article" date="2008" name="Nature">
        <title>The genome of the choanoflagellate Monosiga brevicollis and the origin of metazoans.</title>
        <authorList>
            <consortium name="JGI Sequencing"/>
            <person name="King N."/>
            <person name="Westbrook M.J."/>
            <person name="Young S.L."/>
            <person name="Kuo A."/>
            <person name="Abedin M."/>
            <person name="Chapman J."/>
            <person name="Fairclough S."/>
            <person name="Hellsten U."/>
            <person name="Isogai Y."/>
            <person name="Letunic I."/>
            <person name="Marr M."/>
            <person name="Pincus D."/>
            <person name="Putnam N."/>
            <person name="Rokas A."/>
            <person name="Wright K.J."/>
            <person name="Zuzow R."/>
            <person name="Dirks W."/>
            <person name="Good M."/>
            <person name="Goodstein D."/>
            <person name="Lemons D."/>
            <person name="Li W."/>
            <person name="Lyons J.B."/>
            <person name="Morris A."/>
            <person name="Nichols S."/>
            <person name="Richter D.J."/>
            <person name="Salamov A."/>
            <person name="Bork P."/>
            <person name="Lim W.A."/>
            <person name="Manning G."/>
            <person name="Miller W.T."/>
            <person name="McGinnis W."/>
            <person name="Shapiro H."/>
            <person name="Tjian R."/>
            <person name="Grigoriev I.V."/>
            <person name="Rokhsar D."/>
        </authorList>
    </citation>
    <scope>NUCLEOTIDE SEQUENCE [LARGE SCALE GENOMIC DNA]</scope>
    <source>
        <strain evidence="7">MX1 / ATCC 50154</strain>
    </source>
</reference>
<dbReference type="FunFam" id="1.20.1280.290:FF:000038">
    <property type="entry name" value="PQ loop repeat containing 2"/>
    <property type="match status" value="1"/>
</dbReference>
<gene>
    <name evidence="6" type="ORF">MONBRDRAFT_33670</name>
</gene>
<dbReference type="KEGG" id="mbr:MONBRDRAFT_33670"/>
<dbReference type="GO" id="GO:0016020">
    <property type="term" value="C:membrane"/>
    <property type="evidence" value="ECO:0000318"/>
    <property type="project" value="GO_Central"/>
</dbReference>
<evidence type="ECO:0000256" key="1">
    <source>
        <dbReference type="ARBA" id="ARBA00004141"/>
    </source>
</evidence>
<dbReference type="Pfam" id="PF04193">
    <property type="entry name" value="PQ-loop"/>
    <property type="match status" value="2"/>
</dbReference>
<keyword evidence="4 5" id="KW-0472">Membrane</keyword>
<protein>
    <submittedName>
        <fullName evidence="6">Uncharacterized protein</fullName>
    </submittedName>
</protein>
<evidence type="ECO:0000256" key="5">
    <source>
        <dbReference type="SAM" id="Phobius"/>
    </source>
</evidence>
<name>A9V6G9_MONBE</name>
<feature type="transmembrane region" description="Helical" evidence="5">
    <location>
        <begin position="148"/>
        <end position="171"/>
    </location>
</feature>
<dbReference type="SMART" id="SM00679">
    <property type="entry name" value="CTNS"/>
    <property type="match status" value="2"/>
</dbReference>
<dbReference type="GO" id="GO:0015174">
    <property type="term" value="F:basic amino acid transmembrane transporter activity"/>
    <property type="evidence" value="ECO:0000318"/>
    <property type="project" value="GO_Central"/>
</dbReference>
<feature type="transmembrane region" description="Helical" evidence="5">
    <location>
        <begin position="261"/>
        <end position="284"/>
    </location>
</feature>
<dbReference type="EMBL" id="CH991563">
    <property type="protein sequence ID" value="EDQ86881.1"/>
    <property type="molecule type" value="Genomic_DNA"/>
</dbReference>
<evidence type="ECO:0000256" key="3">
    <source>
        <dbReference type="ARBA" id="ARBA00022989"/>
    </source>
</evidence>
<dbReference type="STRING" id="81824.A9V6G9"/>
<evidence type="ECO:0000256" key="2">
    <source>
        <dbReference type="ARBA" id="ARBA00022692"/>
    </source>
</evidence>
<dbReference type="PANTHER" id="PTHR16201">
    <property type="entry name" value="SEVEN TRANSMEMBRANE PROTEIN 1-RELATED"/>
    <property type="match status" value="1"/>
</dbReference>
<dbReference type="GeneID" id="5893569"/>
<evidence type="ECO:0000256" key="4">
    <source>
        <dbReference type="ARBA" id="ARBA00023136"/>
    </source>
</evidence>
<dbReference type="FunCoup" id="A9V6G9">
    <property type="interactions" value="221"/>
</dbReference>
<feature type="transmembrane region" description="Helical" evidence="5">
    <location>
        <begin position="107"/>
        <end position="127"/>
    </location>
</feature>
<keyword evidence="2 5" id="KW-0812">Transmembrane</keyword>